<dbReference type="HOGENOM" id="CLU_1385061_0_0_1"/>
<feature type="region of interest" description="Disordered" evidence="1">
    <location>
        <begin position="49"/>
        <end position="197"/>
    </location>
</feature>
<dbReference type="VEuPathDB" id="FungiDB:A1Q1_05292"/>
<dbReference type="Proteomes" id="UP000002748">
    <property type="component" value="Unassembled WGS sequence"/>
</dbReference>
<comment type="caution">
    <text evidence="2">The sequence shown here is derived from an EMBL/GenBank/DDBJ whole genome shotgun (WGS) entry which is preliminary data.</text>
</comment>
<sequence length="197" mass="21354">MDPPRDGDDLRPTTVVEDMAARLGLSTEVRSPAQLMQQLGLEQRVIDMHDDLPPGIDEPSLPALPGFGYRQTNQYDAPPSDYRAPPPAEEYQQPSYDSQSYQPPAGYEGGYEGGYEAEYDPQSYEARTRQRQRPPDMRLSPALAPLSIDSIDEEHPPSFDASEAAEAVGVQARSTGGPSDLPPGYFGAPSGGPPAYS</sequence>
<feature type="compositionally biased region" description="Low complexity" evidence="1">
    <location>
        <begin position="91"/>
        <end position="106"/>
    </location>
</feature>
<accession>J4U7C4</accession>
<gene>
    <name evidence="2" type="ORF">A1Q1_05292</name>
</gene>
<dbReference type="AlphaFoldDB" id="J4U7C4"/>
<dbReference type="KEGG" id="tasa:A1Q1_05292"/>
<protein>
    <submittedName>
        <fullName evidence="2">Uncharacterized protein</fullName>
    </submittedName>
</protein>
<evidence type="ECO:0000313" key="2">
    <source>
        <dbReference type="EMBL" id="EJT46190.1"/>
    </source>
</evidence>
<proteinExistence type="predicted"/>
<name>J4U7C4_TRIAS</name>
<organism evidence="2 3">
    <name type="scientific">Trichosporon asahii var. asahii (strain ATCC 90039 / CBS 2479 / JCM 2466 / KCTC 7840 / NBRC 103889/ NCYC 2677 / UAMH 7654)</name>
    <name type="common">Yeast</name>
    <dbReference type="NCBI Taxonomy" id="1186058"/>
    <lineage>
        <taxon>Eukaryota</taxon>
        <taxon>Fungi</taxon>
        <taxon>Dikarya</taxon>
        <taxon>Basidiomycota</taxon>
        <taxon>Agaricomycotina</taxon>
        <taxon>Tremellomycetes</taxon>
        <taxon>Trichosporonales</taxon>
        <taxon>Trichosporonaceae</taxon>
        <taxon>Trichosporon</taxon>
    </lineage>
</organism>
<reference evidence="2 3" key="1">
    <citation type="journal article" date="2012" name="Eukaryot. Cell">
        <title>Draft genome sequence of CBS 2479, the standard type strain of Trichosporon asahii.</title>
        <authorList>
            <person name="Yang R.Y."/>
            <person name="Li H.T."/>
            <person name="Zhu H."/>
            <person name="Zhou G.P."/>
            <person name="Wang M."/>
            <person name="Wang L."/>
        </authorList>
    </citation>
    <scope>NUCLEOTIDE SEQUENCE [LARGE SCALE GENOMIC DNA]</scope>
    <source>
        <strain evidence="3">ATCC 90039 / CBS 2479 / JCM 2466 / KCTC 7840 / NCYC 2677 / UAMH 7654</strain>
    </source>
</reference>
<dbReference type="OrthoDB" id="2574480at2759"/>
<dbReference type="GeneID" id="25988804"/>
<dbReference type="EMBL" id="ALBS01000301">
    <property type="protein sequence ID" value="EJT46190.1"/>
    <property type="molecule type" value="Genomic_DNA"/>
</dbReference>
<evidence type="ECO:0000256" key="1">
    <source>
        <dbReference type="SAM" id="MobiDB-lite"/>
    </source>
</evidence>
<evidence type="ECO:0000313" key="3">
    <source>
        <dbReference type="Proteomes" id="UP000002748"/>
    </source>
</evidence>
<dbReference type="RefSeq" id="XP_014177499.1">
    <property type="nucleotide sequence ID" value="XM_014322024.1"/>
</dbReference>